<evidence type="ECO:0008006" key="6">
    <source>
        <dbReference type="Google" id="ProtNLM"/>
    </source>
</evidence>
<dbReference type="EMBL" id="AOHS01000023">
    <property type="protein sequence ID" value="ELY31995.1"/>
    <property type="molecule type" value="Genomic_DNA"/>
</dbReference>
<evidence type="ECO:0000313" key="2">
    <source>
        <dbReference type="EMBL" id="ADD06542.1"/>
    </source>
</evidence>
<evidence type="ECO:0000256" key="1">
    <source>
        <dbReference type="SAM" id="Phobius"/>
    </source>
</evidence>
<dbReference type="InterPro" id="IPR009577">
    <property type="entry name" value="Sm_multidrug_ex"/>
</dbReference>
<dbReference type="KEGG" id="nmg:Nmag_2990"/>
<feature type="transmembrane region" description="Helical" evidence="1">
    <location>
        <begin position="139"/>
        <end position="167"/>
    </location>
</feature>
<proteinExistence type="predicted"/>
<feature type="transmembrane region" description="Helical" evidence="1">
    <location>
        <begin position="52"/>
        <end position="72"/>
    </location>
</feature>
<reference evidence="3 5" key="3">
    <citation type="journal article" date="2014" name="PLoS Genet.">
        <title>Phylogenetically driven sequencing of extremely halophilic archaea reveals strategies for static and dynamic osmo-response.</title>
        <authorList>
            <person name="Becker E.A."/>
            <person name="Seitzer P.M."/>
            <person name="Tritt A."/>
            <person name="Larsen D."/>
            <person name="Krusor M."/>
            <person name="Yao A.I."/>
            <person name="Wu D."/>
            <person name="Madern D."/>
            <person name="Eisen J.A."/>
            <person name="Darling A.E."/>
            <person name="Facciotti M.T."/>
        </authorList>
    </citation>
    <scope>NUCLEOTIDE SEQUENCE [LARGE SCALE GENOMIC DNA]</scope>
    <source>
        <strain evidence="5">ATCC 43099 / DSM 3394 / CCM 3739 / CIP 104546 / IAM 13178 / JCM 8861 / NBRC 102185 / NCIMB 2190 / MS3</strain>
        <strain evidence="3">MS-3</strain>
    </source>
</reference>
<feature type="transmembrane region" description="Helical" evidence="1">
    <location>
        <begin position="112"/>
        <end position="132"/>
    </location>
</feature>
<dbReference type="STRING" id="547559.Nmag_2990"/>
<dbReference type="Proteomes" id="UP000001879">
    <property type="component" value="Chromosome"/>
</dbReference>
<dbReference type="eggNOG" id="arCOG01330">
    <property type="taxonomic scope" value="Archaea"/>
</dbReference>
<dbReference type="PATRIC" id="fig|547559.17.peg.1047"/>
<keyword evidence="1" id="KW-1133">Transmembrane helix</keyword>
<dbReference type="GeneID" id="8825850"/>
<dbReference type="AlphaFoldDB" id="D3SQY6"/>
<keyword evidence="1" id="KW-0472">Membrane</keyword>
<sequence>MSLTPLLVDVGTTLEDATGFVQYLLVFVFAAIPVVEILVVIPIAIGLGFDPILTGVVAFAGNILSVYALILFHGRLSTWWSNWRGRKNDESEPSDRYARARTLWDKYGLPGISFGGPILTGVHIAALVALLAGSRDRLVAGWMTVGIAIWTVILTAASAFGVSLLGIA</sequence>
<dbReference type="OrthoDB" id="70322at2157"/>
<dbReference type="RefSeq" id="WP_004214770.1">
    <property type="nucleotide sequence ID" value="NC_013922.1"/>
</dbReference>
<gene>
    <name evidence="2" type="ordered locus">Nmag_2990</name>
    <name evidence="3" type="ORF">C500_05438</name>
</gene>
<keyword evidence="1" id="KW-0812">Transmembrane</keyword>
<evidence type="ECO:0000313" key="4">
    <source>
        <dbReference type="Proteomes" id="UP000001879"/>
    </source>
</evidence>
<feature type="transmembrane region" description="Helical" evidence="1">
    <location>
        <begin position="20"/>
        <end position="45"/>
    </location>
</feature>
<evidence type="ECO:0000313" key="5">
    <source>
        <dbReference type="Proteomes" id="UP000011543"/>
    </source>
</evidence>
<reference evidence="2" key="4">
    <citation type="submission" date="2016-09" db="EMBL/GenBank/DDBJ databases">
        <authorList>
            <person name="Pfeiffer F."/>
        </authorList>
    </citation>
    <scope>NUCLEOTIDE SEQUENCE</scope>
    <source>
        <strain evidence="2">ATCC 43099</strain>
    </source>
</reference>
<dbReference type="HOGENOM" id="CLU_117037_0_0_2"/>
<dbReference type="Pfam" id="PF06695">
    <property type="entry name" value="Sm_multidrug_ex"/>
    <property type="match status" value="1"/>
</dbReference>
<organism evidence="2 4">
    <name type="scientific">Natrialba magadii (strain ATCC 43099 / DSM 3394 / CCM 3739 / CIP 104546 / IAM 13178 / JCM 8861 / NBRC 102185 / NCIMB 2190 / MS3)</name>
    <name type="common">Natronobacterium magadii</name>
    <dbReference type="NCBI Taxonomy" id="547559"/>
    <lineage>
        <taxon>Archaea</taxon>
        <taxon>Methanobacteriati</taxon>
        <taxon>Methanobacteriota</taxon>
        <taxon>Stenosarchaea group</taxon>
        <taxon>Halobacteria</taxon>
        <taxon>Halobacteriales</taxon>
        <taxon>Natrialbaceae</taxon>
        <taxon>Natrialba</taxon>
    </lineage>
</organism>
<dbReference type="Proteomes" id="UP000011543">
    <property type="component" value="Unassembled WGS sequence"/>
</dbReference>
<reference evidence="4" key="1">
    <citation type="submission" date="2010-02" db="EMBL/GenBank/DDBJ databases">
        <title>Complete sequence of chromosome of Natrialba magadii ATCC 43099.</title>
        <authorList>
            <consortium name="US DOE Joint Genome Institute"/>
            <person name="Lucas S."/>
            <person name="Copeland A."/>
            <person name="Lapidus A."/>
            <person name="Cheng J.-F."/>
            <person name="Bruce D."/>
            <person name="Goodwin L."/>
            <person name="Pitluck S."/>
            <person name="Davenport K."/>
            <person name="Saunders E."/>
            <person name="Detter J.C."/>
            <person name="Han C."/>
            <person name="Tapia R."/>
            <person name="Land M."/>
            <person name="Hauser L."/>
            <person name="Kyrpides N."/>
            <person name="Mikhailova N."/>
            <person name="De Castro R.E."/>
            <person name="Maupin-Furlow J.A."/>
            <person name="Woyke T."/>
        </authorList>
    </citation>
    <scope>NUCLEOTIDE SEQUENCE [LARGE SCALE GENOMIC DNA]</scope>
    <source>
        <strain evidence="4">ATCC 43099 / DSM 3394 / CCM 3739 / CIP 104546 / IAM 13178 / JCM 8861 / NBRC 102185 / NCIMB 2190 / MS3</strain>
    </source>
</reference>
<accession>D3SQY6</accession>
<keyword evidence="4" id="KW-1185">Reference proteome</keyword>
<protein>
    <recommendedName>
        <fullName evidence="6">Small multi-drug export protein</fullName>
    </recommendedName>
</protein>
<dbReference type="EMBL" id="CP001932">
    <property type="protein sequence ID" value="ADD06542.1"/>
    <property type="molecule type" value="Genomic_DNA"/>
</dbReference>
<name>D3SQY6_NATMM</name>
<reference evidence="2 4" key="2">
    <citation type="journal article" date="2012" name="BMC Genomics">
        <title>A comparative genomics perspective on the genetic content of the alkaliphilic haloarchaeon Natrialba magadii ATCC 43099T.</title>
        <authorList>
            <person name="Siddaramappa S."/>
            <person name="Challacombe J.F."/>
            <person name="Decastro R.E."/>
            <person name="Pfeiffer F."/>
            <person name="Sastre D.E."/>
            <person name="Gimenez M.I."/>
            <person name="Paggi R.A."/>
            <person name="Detter J.C."/>
            <person name="Davenport K.W."/>
            <person name="Goodwin L.A."/>
            <person name="Kyrpides N."/>
            <person name="Tapia R."/>
            <person name="Pitluck S."/>
            <person name="Lucas S."/>
            <person name="Woyke T."/>
            <person name="Maupin-Furlow J.A."/>
        </authorList>
    </citation>
    <scope>NUCLEOTIDE SEQUENCE [LARGE SCALE GENOMIC DNA]</scope>
    <source>
        <strain evidence="2">ATCC 43099</strain>
        <strain evidence="4">ATCC 43099 / DSM 3394 / CCM 3739 / CIP 104546 / IAM 13178 / JCM 8861 / NBRC 102185 / NCIMB 2190 / MS3</strain>
    </source>
</reference>
<dbReference type="PaxDb" id="547559-Nmag_2990"/>
<evidence type="ECO:0000313" key="3">
    <source>
        <dbReference type="EMBL" id="ELY31995.1"/>
    </source>
</evidence>